<evidence type="ECO:0008006" key="13">
    <source>
        <dbReference type="Google" id="ProtNLM"/>
    </source>
</evidence>
<keyword evidence="2" id="KW-0488">Methylation</keyword>
<keyword evidence="4" id="KW-0813">Transport</keyword>
<dbReference type="PANTHER" id="PTHR47981">
    <property type="entry name" value="RAB FAMILY"/>
    <property type="match status" value="1"/>
</dbReference>
<keyword evidence="4" id="KW-0653">Protein transport</keyword>
<comment type="subcellular location">
    <subcellularLocation>
        <location evidence="8">Endomembrane system</location>
        <topology evidence="8">Lipid-anchor</topology>
        <orientation evidence="8">Cytoplasmic side</orientation>
    </subcellularLocation>
</comment>
<dbReference type="Gene3D" id="3.40.50.300">
    <property type="entry name" value="P-loop containing nucleotide triphosphate hydrolases"/>
    <property type="match status" value="1"/>
</dbReference>
<dbReference type="PANTHER" id="PTHR47981:SF4">
    <property type="entry name" value="RAS-RELATED PROTEIN RABG3F"/>
    <property type="match status" value="1"/>
</dbReference>
<dbReference type="PROSITE" id="PS51419">
    <property type="entry name" value="RAB"/>
    <property type="match status" value="1"/>
</dbReference>
<evidence type="ECO:0000256" key="5">
    <source>
        <dbReference type="ARBA" id="ARBA00023134"/>
    </source>
</evidence>
<reference evidence="11 12" key="1">
    <citation type="journal article" date="2023" name="Hortic Res">
        <title>The complete reference genome for grapevine (Vitis vinifera L.) genetics and breeding.</title>
        <authorList>
            <person name="Shi X."/>
            <person name="Cao S."/>
            <person name="Wang X."/>
            <person name="Huang S."/>
            <person name="Wang Y."/>
            <person name="Liu Z."/>
            <person name="Liu W."/>
            <person name="Leng X."/>
            <person name="Peng Y."/>
            <person name="Wang N."/>
            <person name="Wang Y."/>
            <person name="Ma Z."/>
            <person name="Xu X."/>
            <person name="Zhang F."/>
            <person name="Xue H."/>
            <person name="Zhong H."/>
            <person name="Wang Y."/>
            <person name="Zhang K."/>
            <person name="Velt A."/>
            <person name="Avia K."/>
            <person name="Holtgrawe D."/>
            <person name="Grimplet J."/>
            <person name="Matus J.T."/>
            <person name="Ware D."/>
            <person name="Wu X."/>
            <person name="Wang H."/>
            <person name="Liu C."/>
            <person name="Fang Y."/>
            <person name="Rustenholz C."/>
            <person name="Cheng Z."/>
            <person name="Xiao H."/>
            <person name="Zhou Y."/>
        </authorList>
    </citation>
    <scope>NUCLEOTIDE SEQUENCE [LARGE SCALE GENOMIC DNA]</scope>
    <source>
        <strain evidence="12">cv. Pinot noir / PN40024</strain>
        <tissue evidence="11">Leaf</tissue>
    </source>
</reference>
<gene>
    <name evidence="11" type="ORF">VitviT2T_003365</name>
</gene>
<keyword evidence="6" id="KW-0449">Lipoprotein</keyword>
<dbReference type="InterPro" id="IPR027417">
    <property type="entry name" value="P-loop_NTPase"/>
</dbReference>
<dbReference type="EMBL" id="CP126650">
    <property type="protein sequence ID" value="WJZ83706.1"/>
    <property type="molecule type" value="Genomic_DNA"/>
</dbReference>
<dbReference type="InterPro" id="IPR005225">
    <property type="entry name" value="Small_GTP-bd"/>
</dbReference>
<keyword evidence="10" id="KW-0812">Transmembrane</keyword>
<keyword evidence="10" id="KW-0472">Membrane</keyword>
<evidence type="ECO:0000256" key="4">
    <source>
        <dbReference type="ARBA" id="ARBA00022927"/>
    </source>
</evidence>
<feature type="transmembrane region" description="Helical" evidence="10">
    <location>
        <begin position="49"/>
        <end position="72"/>
    </location>
</feature>
<keyword evidence="7" id="KW-0636">Prenylation</keyword>
<dbReference type="SMART" id="SM00174">
    <property type="entry name" value="RHO"/>
    <property type="match status" value="1"/>
</dbReference>
<evidence type="ECO:0000256" key="1">
    <source>
        <dbReference type="ARBA" id="ARBA00006270"/>
    </source>
</evidence>
<dbReference type="PROSITE" id="PS51421">
    <property type="entry name" value="RAS"/>
    <property type="match status" value="1"/>
</dbReference>
<keyword evidence="12" id="KW-1185">Reference proteome</keyword>
<keyword evidence="5" id="KW-0342">GTP-binding</keyword>
<feature type="transmembrane region" description="Helical" evidence="10">
    <location>
        <begin position="16"/>
        <end position="37"/>
    </location>
</feature>
<dbReference type="CDD" id="cd01862">
    <property type="entry name" value="Rab7"/>
    <property type="match status" value="1"/>
</dbReference>
<dbReference type="PROSITE" id="PS51420">
    <property type="entry name" value="RHO"/>
    <property type="match status" value="1"/>
</dbReference>
<evidence type="ECO:0000256" key="6">
    <source>
        <dbReference type="ARBA" id="ARBA00023288"/>
    </source>
</evidence>
<evidence type="ECO:0000313" key="11">
    <source>
        <dbReference type="EMBL" id="WJZ83706.1"/>
    </source>
</evidence>
<evidence type="ECO:0000256" key="8">
    <source>
        <dbReference type="ARBA" id="ARBA00046278"/>
    </source>
</evidence>
<evidence type="ECO:0000313" key="12">
    <source>
        <dbReference type="Proteomes" id="UP001227230"/>
    </source>
</evidence>
<evidence type="ECO:0000256" key="9">
    <source>
        <dbReference type="SAM" id="MobiDB-lite"/>
    </source>
</evidence>
<dbReference type="PRINTS" id="PR00449">
    <property type="entry name" value="RASTRNSFRMNG"/>
</dbReference>
<keyword evidence="3" id="KW-0547">Nucleotide-binding</keyword>
<dbReference type="SMART" id="SM00175">
    <property type="entry name" value="RAB"/>
    <property type="match status" value="1"/>
</dbReference>
<evidence type="ECO:0000256" key="3">
    <source>
        <dbReference type="ARBA" id="ARBA00022741"/>
    </source>
</evidence>
<evidence type="ECO:0000256" key="2">
    <source>
        <dbReference type="ARBA" id="ARBA00022481"/>
    </source>
</evidence>
<evidence type="ECO:0000256" key="10">
    <source>
        <dbReference type="SAM" id="Phobius"/>
    </source>
</evidence>
<keyword evidence="10" id="KW-1133">Transmembrane helix</keyword>
<protein>
    <recommendedName>
        <fullName evidence="13">Ras-related protein Rab7</fullName>
    </recommendedName>
</protein>
<dbReference type="Pfam" id="PF00071">
    <property type="entry name" value="Ras"/>
    <property type="match status" value="1"/>
</dbReference>
<dbReference type="NCBIfam" id="TIGR00231">
    <property type="entry name" value="small_GTP"/>
    <property type="match status" value="1"/>
</dbReference>
<dbReference type="SUPFAM" id="SSF52540">
    <property type="entry name" value="P-loop containing nucleoside triphosphate hydrolases"/>
    <property type="match status" value="1"/>
</dbReference>
<dbReference type="Proteomes" id="UP001227230">
    <property type="component" value="Chromosome 3"/>
</dbReference>
<name>A0ABY9BLE2_VITVI</name>
<proteinExistence type="inferred from homology"/>
<accession>A0ABY9BLE2</accession>
<sequence length="345" mass="38557">MTSYPPPGRKGSYMSLFWSIFNMEGVISGLIPFILNYNRSEAASVNDDTYIGFMCFMSAGIILTLAILHSSYVVRDDDNHCTNIKYSDVSTKVVEILKLFQNWKMLLMVPTNPAPSQKRGRVERGGSTDPSNSLSRLPTMPSRRRTLLKVIILGDSGVGKTSLMNQYVNKKFSNQYKATIGADFLTKEVQFEDRLFTLQIWDTAGQERFQSLGVAFYRGADCCVLVYDVNVMKSFDNLNNWREEFLIQASPSDPENFPFVVLGNKVDVDGGNSRVVSDKKARAWCASKGNIPYFETSAKEGINVEEAFQCIAKNALKTGEEEEIYLPDTIDVGSSSQQRSSGCEC</sequence>
<organism evidence="11 12">
    <name type="scientific">Vitis vinifera</name>
    <name type="common">Grape</name>
    <dbReference type="NCBI Taxonomy" id="29760"/>
    <lineage>
        <taxon>Eukaryota</taxon>
        <taxon>Viridiplantae</taxon>
        <taxon>Streptophyta</taxon>
        <taxon>Embryophyta</taxon>
        <taxon>Tracheophyta</taxon>
        <taxon>Spermatophyta</taxon>
        <taxon>Magnoliopsida</taxon>
        <taxon>eudicotyledons</taxon>
        <taxon>Gunneridae</taxon>
        <taxon>Pentapetalae</taxon>
        <taxon>rosids</taxon>
        <taxon>Vitales</taxon>
        <taxon>Vitaceae</taxon>
        <taxon>Viteae</taxon>
        <taxon>Vitis</taxon>
    </lineage>
</organism>
<dbReference type="InterPro" id="IPR001806">
    <property type="entry name" value="Small_GTPase"/>
</dbReference>
<feature type="region of interest" description="Disordered" evidence="9">
    <location>
        <begin position="112"/>
        <end position="139"/>
    </location>
</feature>
<dbReference type="SMART" id="SM00173">
    <property type="entry name" value="RAS"/>
    <property type="match status" value="1"/>
</dbReference>
<evidence type="ECO:0000256" key="7">
    <source>
        <dbReference type="ARBA" id="ARBA00023289"/>
    </source>
</evidence>
<dbReference type="SMART" id="SM00176">
    <property type="entry name" value="RAN"/>
    <property type="match status" value="1"/>
</dbReference>
<comment type="similarity">
    <text evidence="1">Belongs to the small GTPase superfamily. Rab family.</text>
</comment>